<dbReference type="Pfam" id="PF01370">
    <property type="entry name" value="Epimerase"/>
    <property type="match status" value="1"/>
</dbReference>
<keyword evidence="3" id="KW-0520">NAD</keyword>
<gene>
    <name evidence="8" type="ORF">A3E45_03610</name>
</gene>
<dbReference type="Proteomes" id="UP000176405">
    <property type="component" value="Unassembled WGS sequence"/>
</dbReference>
<keyword evidence="2" id="KW-0210">Decarboxylase</keyword>
<evidence type="ECO:0000256" key="3">
    <source>
        <dbReference type="ARBA" id="ARBA00023027"/>
    </source>
</evidence>
<comment type="caution">
    <text evidence="8">The sequence shown here is derived from an EMBL/GenBank/DDBJ whole genome shotgun (WGS) entry which is preliminary data.</text>
</comment>
<organism evidence="8 9">
    <name type="scientific">Candidatus Daviesbacteria bacterium RIFCSPHIGHO2_12_FULL_43_11</name>
    <dbReference type="NCBI Taxonomy" id="1797780"/>
    <lineage>
        <taxon>Bacteria</taxon>
        <taxon>Candidatus Daviesiibacteriota</taxon>
    </lineage>
</organism>
<feature type="domain" description="NAD-dependent epimerase/dehydratase" evidence="7">
    <location>
        <begin position="10"/>
        <end position="67"/>
    </location>
</feature>
<keyword evidence="6" id="KW-0812">Transmembrane</keyword>
<dbReference type="UniPathway" id="UPA00796">
    <property type="reaction ID" value="UER00771"/>
</dbReference>
<dbReference type="EMBL" id="MFDH01000026">
    <property type="protein sequence ID" value="OGE35230.1"/>
    <property type="molecule type" value="Genomic_DNA"/>
</dbReference>
<evidence type="ECO:0000256" key="6">
    <source>
        <dbReference type="SAM" id="Phobius"/>
    </source>
</evidence>
<dbReference type="InterPro" id="IPR001509">
    <property type="entry name" value="Epimerase_deHydtase"/>
</dbReference>
<dbReference type="GO" id="GO:0033320">
    <property type="term" value="P:UDP-D-xylose biosynthetic process"/>
    <property type="evidence" value="ECO:0007669"/>
    <property type="project" value="UniProtKB-UniPathway"/>
</dbReference>
<evidence type="ECO:0000259" key="7">
    <source>
        <dbReference type="Pfam" id="PF01370"/>
    </source>
</evidence>
<sequence>MLSRNTPVAFIVGSAGFIGSHLSDKLLAHGVQVVGVDDFSSGKNENLTECVRNKNFHLIRGSITESLEIKFPRLDYAFFVINSSIPEQIYREAFSKFLEICKGFKTKIVLVSSVDLYDNHRIKGLSNLKIAEEKLAGFSQENKANARVVRLSTIFGPRMSFNYDDPICRLVRSAVLDELQKEATPLDFTTRGIFIEDAVDLLVKAVMHGSTAQKIYDGVRLHPIKVTEIKQVLLDPLWHERRGFTPTELPPWPTPNITRTMKELSWKPKTPIVTALKETVVHFKGNPGLLREEEEIKGQEADRVKEGSEGAQKILDKKDEKPPEINPKDWGAKWKEIRETGTDIKTEVIKPPANDIKKISRVLKRYTTVWVVTVLVVLAFFYPVASIAIDAVSIRDHLTKSSEAISQGDFQAAEGRARLAKSRSASIQQMVKSMEFLEFANIFNPYLKKAGQLASLADEITDAAEHLAGGAQVLSTAIKVVSGETEGESGKLFETAGFEMDQADRQLALAQSRLGDEGQLKEFKANFGDFLSQLRRDVKRSRVAVSFLTQAIPAEGKRSYLVLLQDNTTLRPSGGVATAYAEVIFDSGKLLEVKTDSIKNFEAQVKDQVPPPADIQSDLGVSAWSLRDYGYSADFPANARLAQWFYRRGTEANPAGVIALDFTAASTLKALGTPSLNNNAEISSDTLKEVVNQVFFLSKQNWMDTGEVLDTALKGKHLLVYMSDPLFFSFLTSVGWVGILPEEGKGKVGEREGFLAFSEANILGNNLNKALKRSFNLESNIDKAGRVSYKLVVAYTNPDTSGSILQGTYKARLKVYLPAGTKLVRAGWGSKEITKEVKSFSDFGRAGYSMVLELQPREAKELVLEYQDGKSLSWEADTAKYKLQVIKQPGTGSDKFDFKLNSPSSPQIFSTDLSEDRLFEVVLKK</sequence>
<reference evidence="8 9" key="1">
    <citation type="journal article" date="2016" name="Nat. Commun.">
        <title>Thousands of microbial genomes shed light on interconnected biogeochemical processes in an aquifer system.</title>
        <authorList>
            <person name="Anantharaman K."/>
            <person name="Brown C.T."/>
            <person name="Hug L.A."/>
            <person name="Sharon I."/>
            <person name="Castelle C.J."/>
            <person name="Probst A.J."/>
            <person name="Thomas B.C."/>
            <person name="Singh A."/>
            <person name="Wilkins M.J."/>
            <person name="Karaoz U."/>
            <person name="Brodie E.L."/>
            <person name="Williams K.H."/>
            <person name="Hubbard S.S."/>
            <person name="Banfield J.F."/>
        </authorList>
    </citation>
    <scope>NUCLEOTIDE SEQUENCE [LARGE SCALE GENOMIC DNA]</scope>
</reference>
<name>A0A1F5K352_9BACT</name>
<evidence type="ECO:0000313" key="8">
    <source>
        <dbReference type="EMBL" id="OGE35230.1"/>
    </source>
</evidence>
<feature type="region of interest" description="Disordered" evidence="5">
    <location>
        <begin position="294"/>
        <end position="329"/>
    </location>
</feature>
<protein>
    <recommendedName>
        <fullName evidence="7">NAD-dependent epimerase/dehydratase domain-containing protein</fullName>
    </recommendedName>
</protein>
<evidence type="ECO:0000256" key="4">
    <source>
        <dbReference type="ARBA" id="ARBA00023239"/>
    </source>
</evidence>
<comment type="cofactor">
    <cofactor evidence="1">
        <name>NAD(+)</name>
        <dbReference type="ChEBI" id="CHEBI:57540"/>
    </cofactor>
</comment>
<evidence type="ECO:0000256" key="5">
    <source>
        <dbReference type="SAM" id="MobiDB-lite"/>
    </source>
</evidence>
<dbReference type="SUPFAM" id="SSF51735">
    <property type="entry name" value="NAD(P)-binding Rossmann-fold domains"/>
    <property type="match status" value="1"/>
</dbReference>
<dbReference type="AlphaFoldDB" id="A0A1F5K352"/>
<evidence type="ECO:0000256" key="2">
    <source>
        <dbReference type="ARBA" id="ARBA00022793"/>
    </source>
</evidence>
<dbReference type="InterPro" id="IPR025101">
    <property type="entry name" value="DUF4012"/>
</dbReference>
<dbReference type="Gene3D" id="3.40.50.720">
    <property type="entry name" value="NAD(P)-binding Rossmann-like Domain"/>
    <property type="match status" value="1"/>
</dbReference>
<keyword evidence="4" id="KW-0456">Lyase</keyword>
<accession>A0A1F5K352</accession>
<dbReference type="PANTHER" id="PTHR43078:SF6">
    <property type="entry name" value="UDP-GLUCURONIC ACID DECARBOXYLASE 1"/>
    <property type="match status" value="1"/>
</dbReference>
<dbReference type="PANTHER" id="PTHR43078">
    <property type="entry name" value="UDP-GLUCURONIC ACID DECARBOXYLASE-RELATED"/>
    <property type="match status" value="1"/>
</dbReference>
<keyword evidence="6" id="KW-1133">Transmembrane helix</keyword>
<proteinExistence type="predicted"/>
<keyword evidence="6" id="KW-0472">Membrane</keyword>
<dbReference type="InterPro" id="IPR036291">
    <property type="entry name" value="NAD(P)-bd_dom_sf"/>
</dbReference>
<dbReference type="GO" id="GO:0042732">
    <property type="term" value="P:D-xylose metabolic process"/>
    <property type="evidence" value="ECO:0007669"/>
    <property type="project" value="InterPro"/>
</dbReference>
<dbReference type="InterPro" id="IPR044516">
    <property type="entry name" value="UXS-like"/>
</dbReference>
<evidence type="ECO:0000313" key="9">
    <source>
        <dbReference type="Proteomes" id="UP000176405"/>
    </source>
</evidence>
<dbReference type="STRING" id="1797780.A3E45_03610"/>
<dbReference type="GO" id="GO:0005737">
    <property type="term" value="C:cytoplasm"/>
    <property type="evidence" value="ECO:0007669"/>
    <property type="project" value="TreeGrafter"/>
</dbReference>
<feature type="transmembrane region" description="Helical" evidence="6">
    <location>
        <begin position="366"/>
        <end position="385"/>
    </location>
</feature>
<dbReference type="Pfam" id="PF13196">
    <property type="entry name" value="DUF4012"/>
    <property type="match status" value="1"/>
</dbReference>
<evidence type="ECO:0000256" key="1">
    <source>
        <dbReference type="ARBA" id="ARBA00001911"/>
    </source>
</evidence>
<dbReference type="GO" id="GO:0070403">
    <property type="term" value="F:NAD+ binding"/>
    <property type="evidence" value="ECO:0007669"/>
    <property type="project" value="InterPro"/>
</dbReference>
<dbReference type="GO" id="GO:0048040">
    <property type="term" value="F:UDP-glucuronate decarboxylase activity"/>
    <property type="evidence" value="ECO:0007669"/>
    <property type="project" value="TreeGrafter"/>
</dbReference>